<dbReference type="KEGG" id="egu:140850812"/>
<dbReference type="Proteomes" id="UP000504607">
    <property type="component" value="Chromosome 4"/>
</dbReference>
<keyword evidence="4 6" id="KW-0804">Transcription</keyword>
<evidence type="ECO:0000256" key="5">
    <source>
        <dbReference type="ARBA" id="ARBA00023242"/>
    </source>
</evidence>
<feature type="domain" description="Enhancer of polycomb-like N-terminal" evidence="8">
    <location>
        <begin position="667"/>
        <end position="775"/>
    </location>
</feature>
<evidence type="ECO:0000256" key="4">
    <source>
        <dbReference type="ARBA" id="ARBA00023163"/>
    </source>
</evidence>
<proteinExistence type="inferred from homology"/>
<dbReference type="InterPro" id="IPR019542">
    <property type="entry name" value="Enhancer_polycomb-like_N"/>
</dbReference>
<evidence type="ECO:0000259" key="8">
    <source>
        <dbReference type="Pfam" id="PF10513"/>
    </source>
</evidence>
<dbReference type="InParanoid" id="A0A6I9R1S5"/>
<keyword evidence="5 6" id="KW-0539">Nucleus</keyword>
<dbReference type="OrthoDB" id="435275at2759"/>
<accession>A0A6I9R1S5</accession>
<dbReference type="PANTHER" id="PTHR14898">
    <property type="entry name" value="ENHANCER OF POLYCOMB"/>
    <property type="match status" value="1"/>
</dbReference>
<feature type="region of interest" description="Disordered" evidence="7">
    <location>
        <begin position="132"/>
        <end position="165"/>
    </location>
</feature>
<dbReference type="GO" id="GO:0005634">
    <property type="term" value="C:nucleus"/>
    <property type="evidence" value="ECO:0007669"/>
    <property type="project" value="UniProtKB-SubCell"/>
</dbReference>
<evidence type="ECO:0000256" key="1">
    <source>
        <dbReference type="ARBA" id="ARBA00004123"/>
    </source>
</evidence>
<comment type="similarity">
    <text evidence="2 6">Belongs to the enhancer of polycomb family.</text>
</comment>
<keyword evidence="9" id="KW-1185">Reference proteome</keyword>
<keyword evidence="3 6" id="KW-0805">Transcription regulation</keyword>
<name>A0A6I9R1S5_ELAGV</name>
<dbReference type="AlphaFoldDB" id="A0A6I9R1S5"/>
<dbReference type="GO" id="GO:0006357">
    <property type="term" value="P:regulation of transcription by RNA polymerase II"/>
    <property type="evidence" value="ECO:0007669"/>
    <property type="project" value="InterPro"/>
</dbReference>
<organism evidence="9 10">
    <name type="scientific">Elaeis guineensis var. tenera</name>
    <name type="common">Oil palm</name>
    <dbReference type="NCBI Taxonomy" id="51953"/>
    <lineage>
        <taxon>Eukaryota</taxon>
        <taxon>Viridiplantae</taxon>
        <taxon>Streptophyta</taxon>
        <taxon>Embryophyta</taxon>
        <taxon>Tracheophyta</taxon>
        <taxon>Spermatophyta</taxon>
        <taxon>Magnoliopsida</taxon>
        <taxon>Liliopsida</taxon>
        <taxon>Arecaceae</taxon>
        <taxon>Arecoideae</taxon>
        <taxon>Cocoseae</taxon>
        <taxon>Elaeidinae</taxon>
        <taxon>Elaeis</taxon>
    </lineage>
</organism>
<comment type="subcellular location">
    <subcellularLocation>
        <location evidence="1 6">Nucleus</location>
    </subcellularLocation>
</comment>
<evidence type="ECO:0000256" key="7">
    <source>
        <dbReference type="SAM" id="MobiDB-lite"/>
    </source>
</evidence>
<feature type="region of interest" description="Disordered" evidence="7">
    <location>
        <begin position="467"/>
        <end position="498"/>
    </location>
</feature>
<evidence type="ECO:0000313" key="9">
    <source>
        <dbReference type="Proteomes" id="UP000504607"/>
    </source>
</evidence>
<feature type="compositionally biased region" description="Basic residues" evidence="7">
    <location>
        <begin position="467"/>
        <end position="485"/>
    </location>
</feature>
<evidence type="ECO:0000256" key="3">
    <source>
        <dbReference type="ARBA" id="ARBA00023015"/>
    </source>
</evidence>
<dbReference type="InterPro" id="IPR024943">
    <property type="entry name" value="Enhancer_polycomb"/>
</dbReference>
<protein>
    <recommendedName>
        <fullName evidence="6">Enhancer of polycomb-like protein</fullName>
    </recommendedName>
</protein>
<dbReference type="GO" id="GO:0035267">
    <property type="term" value="C:NuA4 histone acetyltransferase complex"/>
    <property type="evidence" value="ECO:0007669"/>
    <property type="project" value="InterPro"/>
</dbReference>
<dbReference type="FunCoup" id="A0A6I9R1S5">
    <property type="interactions" value="2783"/>
</dbReference>
<feature type="compositionally biased region" description="Basic and acidic residues" evidence="7">
    <location>
        <begin position="1"/>
        <end position="18"/>
    </location>
</feature>
<evidence type="ECO:0000256" key="2">
    <source>
        <dbReference type="ARBA" id="ARBA00008035"/>
    </source>
</evidence>
<dbReference type="Pfam" id="PF10513">
    <property type="entry name" value="EPL1"/>
    <property type="match status" value="1"/>
</dbReference>
<evidence type="ECO:0000256" key="6">
    <source>
        <dbReference type="RuleBase" id="RU361124"/>
    </source>
</evidence>
<evidence type="ECO:0000313" key="10">
    <source>
        <dbReference type="RefSeq" id="XP_010919049.1"/>
    </source>
</evidence>
<gene>
    <name evidence="10" type="primary">LOC105043267</name>
</gene>
<sequence length="938" mass="105681">MRRHARSENRKIVRKFGEPAEGAAGEAEIGSMVFPFRAPPASMPSVRTRRSTRVFVPKAPDKAEAAAAAAASDGVPLARVLRSGKRFAVSDQALEKKADAGDGEGVEWLRVLGGGGNAADLRWWKGEEEKGDFGAEDEWREPAALQSDESLASANRRASMDSPQEKKFGIVYNRKRRMPLSDDAVPSPCGIGERDSERDRRYRIVFMRKQLRKRPKVEPLVEVVSGETEKMDGEQEQISRRTCRVERVLRITESARGFAEKVGILGDDIWTCSSGSMVLVVLIDSYCSSSSLQFSRLLISVVSWMKKARVRFRQFAAFLLSEPMATAFSLNGVHFLPVWHCKNNVFFSNSVSACGLCKIYGAKQFIPLFSLNFSAIPFFFKGLHVAMLLGSQYLPGVFAKYALGLHTYFPVAVRFEEYDSHILAETGFSGTEVVVSVIPAVKRNESHTALEVPKSVGRSAVIVHGSRLRRHQKKRSSSRHSRSHHLFAMNSQPGSLRSDQHRIGVFPEAKALSFRNSFVEPVHVRTIESCVSDFLSSKDDSDVSTPLGSREKHRKLSIKSPIERIKELKLALAEVKQNIDSAHCNANVLVTVSDRCWREEGADVMLESLHSKEWCIAVKVRGTTRYLHKAQDMRPCIVNRFTHAYMWNGEDGWKLEFCDKWDWLVFKELHMECHERNSQSAHDVPVRAIPLPRFREVSGYEDSATAAFVRPDDYIRMMDDEVGRAVASDAPSYDMDSGDEEWLQLLNFCSSDVQNNGFGHVSEETFEKIIFALEKDAYGSPNDIYDKERALDLCWDLGKKEMLVAVYDYWVEKRNQRRAALVKAFQYHVPTPRRAQFMQRPLFQKRRSIKRQRCQSGRGKPEFLLEDVGGTEEGASRRVQEAENAANRAVELAIQLRSRAQMLMTNAELAAYKSVMALKIADAIGVSESPDLASLILD</sequence>
<reference evidence="10" key="1">
    <citation type="submission" date="2025-08" db="UniProtKB">
        <authorList>
            <consortium name="RefSeq"/>
        </authorList>
    </citation>
    <scope>IDENTIFICATION</scope>
</reference>
<dbReference type="RefSeq" id="XP_010919049.1">
    <property type="nucleotide sequence ID" value="XM_010920747.3"/>
</dbReference>
<feature type="region of interest" description="Disordered" evidence="7">
    <location>
        <begin position="1"/>
        <end position="20"/>
    </location>
</feature>